<comment type="subcellular location">
    <subcellularLocation>
        <location evidence="10">Cell membrane</location>
        <topology evidence="10">Multi-pass membrane protein</topology>
    </subcellularLocation>
    <subcellularLocation>
        <location evidence="10">Bacterial flagellum basal body</location>
    </subcellularLocation>
</comment>
<feature type="transmembrane region" description="Helical" evidence="10">
    <location>
        <begin position="127"/>
        <end position="148"/>
    </location>
</feature>
<feature type="transmembrane region" description="Helical" evidence="10">
    <location>
        <begin position="212"/>
        <end position="234"/>
    </location>
</feature>
<dbReference type="PANTHER" id="PTHR30065:SF8">
    <property type="entry name" value="FLAGELLAR BIOSYNTHETIC PROTEIN FLIR"/>
    <property type="match status" value="1"/>
</dbReference>
<feature type="transmembrane region" description="Helical" evidence="10">
    <location>
        <begin position="64"/>
        <end position="85"/>
    </location>
</feature>
<evidence type="ECO:0000256" key="8">
    <source>
        <dbReference type="ARBA" id="ARBA00023143"/>
    </source>
</evidence>
<feature type="transmembrane region" description="Helical" evidence="10">
    <location>
        <begin position="169"/>
        <end position="192"/>
    </location>
</feature>
<evidence type="ECO:0000256" key="10">
    <source>
        <dbReference type="RuleBase" id="RU362071"/>
    </source>
</evidence>
<keyword evidence="11" id="KW-0282">Flagellum</keyword>
<keyword evidence="7 10" id="KW-0472">Membrane</keyword>
<protein>
    <recommendedName>
        <fullName evidence="3 9">Flagellar biosynthetic protein FliR</fullName>
    </recommendedName>
</protein>
<comment type="caution">
    <text evidence="11">The sequence shown here is derived from an EMBL/GenBank/DDBJ whole genome shotgun (WGS) entry which is preliminary data.</text>
</comment>
<comment type="function">
    <text evidence="1 10">Role in flagellar biosynthesis.</text>
</comment>
<evidence type="ECO:0000313" key="12">
    <source>
        <dbReference type="Proteomes" id="UP000037939"/>
    </source>
</evidence>
<proteinExistence type="inferred from homology"/>
<dbReference type="RefSeq" id="WP_053939160.1">
    <property type="nucleotide sequence ID" value="NZ_LAQT01000030.1"/>
</dbReference>
<keyword evidence="12" id="KW-1185">Reference proteome</keyword>
<keyword evidence="11" id="KW-0966">Cell projection</keyword>
<dbReference type="InterPro" id="IPR002010">
    <property type="entry name" value="T3SS_IM_R"/>
</dbReference>
<sequence>MLTITDAQINAWMALLLWPFMRIFGLFLADPFFSSGSISVTVRVGFTLLLTVLIAPVLPAMPNVPVLSAVGIMIAVNQMIIGLMIGMAMRLVFSAVEMAGHVAGLQMGLGFASFFDPQHNTSVPVLAQFLSLMTTLLFLAMNGHLIVLRTLIESFTQMPPTAEPLSARPLMLLVNQGAIIFTVGLQLSMPVVGSLLVTNLAVGVMTRASPQLNIFAIGFPIMLMIGMGSLYLTLPAMPHQVQLLIDGYTRFVNAMMLGLPPGAR</sequence>
<keyword evidence="8 10" id="KW-0975">Bacterial flagellum</keyword>
<comment type="similarity">
    <text evidence="2 10">Belongs to the FliR/MopE/SpaR family.</text>
</comment>
<dbReference type="Proteomes" id="UP000037939">
    <property type="component" value="Unassembled WGS sequence"/>
</dbReference>
<gene>
    <name evidence="11" type="primary">fliR</name>
    <name evidence="11" type="ORF">WG78_17835</name>
</gene>
<accession>A0A0N0XGV8</accession>
<evidence type="ECO:0000256" key="3">
    <source>
        <dbReference type="ARBA" id="ARBA00021717"/>
    </source>
</evidence>
<evidence type="ECO:0000256" key="7">
    <source>
        <dbReference type="ARBA" id="ARBA00023136"/>
    </source>
</evidence>
<name>A0A0N0XGV8_9NEIS</name>
<dbReference type="EMBL" id="LAQT01000030">
    <property type="protein sequence ID" value="KPC50257.1"/>
    <property type="molecule type" value="Genomic_DNA"/>
</dbReference>
<feature type="transmembrane region" description="Helical" evidence="10">
    <location>
        <begin position="92"/>
        <end position="115"/>
    </location>
</feature>
<dbReference type="OrthoDB" id="9797790at2"/>
<keyword evidence="4 10" id="KW-1003">Cell membrane</keyword>
<evidence type="ECO:0000256" key="2">
    <source>
        <dbReference type="ARBA" id="ARBA00009772"/>
    </source>
</evidence>
<dbReference type="PANTHER" id="PTHR30065">
    <property type="entry name" value="FLAGELLAR BIOSYNTHETIC PROTEIN FLIR"/>
    <property type="match status" value="1"/>
</dbReference>
<dbReference type="GO" id="GO:0006605">
    <property type="term" value="P:protein targeting"/>
    <property type="evidence" value="ECO:0007669"/>
    <property type="project" value="UniProtKB-UniRule"/>
</dbReference>
<feature type="transmembrane region" description="Helical" evidence="10">
    <location>
        <begin position="40"/>
        <end position="58"/>
    </location>
</feature>
<dbReference type="PRINTS" id="PR00953">
    <property type="entry name" value="TYPE3IMRPROT"/>
</dbReference>
<evidence type="ECO:0000256" key="1">
    <source>
        <dbReference type="ARBA" id="ARBA00002578"/>
    </source>
</evidence>
<keyword evidence="11" id="KW-0969">Cilium</keyword>
<evidence type="ECO:0000313" key="11">
    <source>
        <dbReference type="EMBL" id="KPC50257.1"/>
    </source>
</evidence>
<dbReference type="NCBIfam" id="TIGR01400">
    <property type="entry name" value="fliR"/>
    <property type="match status" value="1"/>
</dbReference>
<evidence type="ECO:0000256" key="5">
    <source>
        <dbReference type="ARBA" id="ARBA00022692"/>
    </source>
</evidence>
<dbReference type="PATRIC" id="fig|857265.3.peg.3650"/>
<evidence type="ECO:0000256" key="6">
    <source>
        <dbReference type="ARBA" id="ARBA00022989"/>
    </source>
</evidence>
<dbReference type="GO" id="GO:0044780">
    <property type="term" value="P:bacterial-type flagellum assembly"/>
    <property type="evidence" value="ECO:0007669"/>
    <property type="project" value="UniProtKB-UniRule"/>
</dbReference>
<organism evidence="11 12">
    <name type="scientific">Amantichitinum ursilacus</name>
    <dbReference type="NCBI Taxonomy" id="857265"/>
    <lineage>
        <taxon>Bacteria</taxon>
        <taxon>Pseudomonadati</taxon>
        <taxon>Pseudomonadota</taxon>
        <taxon>Betaproteobacteria</taxon>
        <taxon>Neisseriales</taxon>
        <taxon>Chitinibacteraceae</taxon>
        <taxon>Amantichitinum</taxon>
    </lineage>
</organism>
<dbReference type="AlphaFoldDB" id="A0A0N0XGV8"/>
<reference evidence="11 12" key="1">
    <citation type="submission" date="2015-07" db="EMBL/GenBank/DDBJ databases">
        <title>Draft genome sequence of the Amantichitinum ursilacus IGB-41, a new chitin-degrading bacterium.</title>
        <authorList>
            <person name="Kirstahler P."/>
            <person name="Guenther M."/>
            <person name="Grumaz C."/>
            <person name="Rupp S."/>
            <person name="Zibek S."/>
            <person name="Sohn K."/>
        </authorList>
    </citation>
    <scope>NUCLEOTIDE SEQUENCE [LARGE SCALE GENOMIC DNA]</scope>
    <source>
        <strain evidence="11 12">IGB-41</strain>
    </source>
</reference>
<dbReference type="STRING" id="857265.WG78_17835"/>
<dbReference type="InterPro" id="IPR006303">
    <property type="entry name" value="FliR"/>
</dbReference>
<evidence type="ECO:0000256" key="4">
    <source>
        <dbReference type="ARBA" id="ARBA00022475"/>
    </source>
</evidence>
<feature type="transmembrane region" description="Helical" evidence="10">
    <location>
        <begin position="12"/>
        <end position="33"/>
    </location>
</feature>
<evidence type="ECO:0000256" key="9">
    <source>
        <dbReference type="NCBIfam" id="TIGR01400"/>
    </source>
</evidence>
<dbReference type="GO" id="GO:0009425">
    <property type="term" value="C:bacterial-type flagellum basal body"/>
    <property type="evidence" value="ECO:0007669"/>
    <property type="project" value="UniProtKB-SubCell"/>
</dbReference>
<keyword evidence="6 10" id="KW-1133">Transmembrane helix</keyword>
<dbReference type="GO" id="GO:0005886">
    <property type="term" value="C:plasma membrane"/>
    <property type="evidence" value="ECO:0007669"/>
    <property type="project" value="UniProtKB-SubCell"/>
</dbReference>
<keyword evidence="5 10" id="KW-0812">Transmembrane</keyword>
<dbReference type="Pfam" id="PF01311">
    <property type="entry name" value="Bac_export_1"/>
    <property type="match status" value="1"/>
</dbReference>